<sequence length="41" mass="4775">MKTQEDRIFATFWKAQEESSFEALCKVSLYLKFLGACNQVI</sequence>
<protein>
    <submittedName>
        <fullName evidence="1">Uncharacterized protein</fullName>
    </submittedName>
</protein>
<proteinExistence type="predicted"/>
<evidence type="ECO:0000313" key="1">
    <source>
        <dbReference type="EMBL" id="DAD46845.1"/>
    </source>
</evidence>
<comment type="caution">
    <text evidence="1">The sequence shown here is derived from an EMBL/GenBank/DDBJ whole genome shotgun (WGS) entry which is preliminary data.</text>
</comment>
<reference evidence="1 2" key="1">
    <citation type="journal article" date="2020" name="Mol. Biol. Evol.">
        <title>Distinct Expression and Methylation Patterns for Genes with Different Fates following a Single Whole-Genome Duplication in Flowering Plants.</title>
        <authorList>
            <person name="Shi T."/>
            <person name="Rahmani R.S."/>
            <person name="Gugger P.F."/>
            <person name="Wang M."/>
            <person name="Li H."/>
            <person name="Zhang Y."/>
            <person name="Li Z."/>
            <person name="Wang Q."/>
            <person name="Van de Peer Y."/>
            <person name="Marchal K."/>
            <person name="Chen J."/>
        </authorList>
    </citation>
    <scope>NUCLEOTIDE SEQUENCE [LARGE SCALE GENOMIC DNA]</scope>
    <source>
        <tissue evidence="1">Leaf</tissue>
    </source>
</reference>
<evidence type="ECO:0000313" key="2">
    <source>
        <dbReference type="Proteomes" id="UP000607653"/>
    </source>
</evidence>
<dbReference type="AlphaFoldDB" id="A0A822ZU22"/>
<name>A0A822ZU22_NELNU</name>
<gene>
    <name evidence="1" type="ORF">HUJ06_016782</name>
</gene>
<accession>A0A822ZU22</accession>
<dbReference type="Proteomes" id="UP000607653">
    <property type="component" value="Unassembled WGS sequence"/>
</dbReference>
<dbReference type="EMBL" id="DUZY01000008">
    <property type="protein sequence ID" value="DAD46845.1"/>
    <property type="molecule type" value="Genomic_DNA"/>
</dbReference>
<keyword evidence="2" id="KW-1185">Reference proteome</keyword>
<organism evidence="1 2">
    <name type="scientific">Nelumbo nucifera</name>
    <name type="common">Sacred lotus</name>
    <dbReference type="NCBI Taxonomy" id="4432"/>
    <lineage>
        <taxon>Eukaryota</taxon>
        <taxon>Viridiplantae</taxon>
        <taxon>Streptophyta</taxon>
        <taxon>Embryophyta</taxon>
        <taxon>Tracheophyta</taxon>
        <taxon>Spermatophyta</taxon>
        <taxon>Magnoliopsida</taxon>
        <taxon>Proteales</taxon>
        <taxon>Nelumbonaceae</taxon>
        <taxon>Nelumbo</taxon>
    </lineage>
</organism>